<dbReference type="KEGG" id="tsy:THSYN_24040"/>
<evidence type="ECO:0000313" key="3">
    <source>
        <dbReference type="EMBL" id="AUB84910.1"/>
    </source>
</evidence>
<evidence type="ECO:0000256" key="1">
    <source>
        <dbReference type="ARBA" id="ARBA00010282"/>
    </source>
</evidence>
<name>A0A2K8UH80_9GAMM</name>
<protein>
    <submittedName>
        <fullName evidence="3">Fe-S metabolism protein SufE</fullName>
    </submittedName>
</protein>
<dbReference type="Gene3D" id="3.90.1010.10">
    <property type="match status" value="1"/>
</dbReference>
<comment type="similarity">
    <text evidence="1">Belongs to the SufE family.</text>
</comment>
<dbReference type="EMBL" id="CP020370">
    <property type="protein sequence ID" value="AUB84910.1"/>
    <property type="molecule type" value="Genomic_DNA"/>
</dbReference>
<dbReference type="Pfam" id="PF02657">
    <property type="entry name" value="SufE"/>
    <property type="match status" value="1"/>
</dbReference>
<gene>
    <name evidence="3" type="ORF">THSYN_24040</name>
</gene>
<organism evidence="3 4">
    <name type="scientific">Candidatus Thiodictyon syntrophicum</name>
    <dbReference type="NCBI Taxonomy" id="1166950"/>
    <lineage>
        <taxon>Bacteria</taxon>
        <taxon>Pseudomonadati</taxon>
        <taxon>Pseudomonadota</taxon>
        <taxon>Gammaproteobacteria</taxon>
        <taxon>Chromatiales</taxon>
        <taxon>Chromatiaceae</taxon>
        <taxon>Thiodictyon</taxon>
    </lineage>
</organism>
<sequence>MMMSDEIKAVIEDFELFDDWDQRYQYLVEIGERLPAMPTAEKTEDNRVKECMSLVHLAPHPDAASPPRLHFTGDCDTAIIKGVVALLVQLYSGKTAAQIEATDAEALFEGLHLEEHLSPNRHVGVYAIVEKLRRQAQAYA</sequence>
<proteinExistence type="inferred from homology"/>
<dbReference type="SUPFAM" id="SSF82649">
    <property type="entry name" value="SufE/NifU"/>
    <property type="match status" value="1"/>
</dbReference>
<evidence type="ECO:0000259" key="2">
    <source>
        <dbReference type="Pfam" id="PF02657"/>
    </source>
</evidence>
<dbReference type="Proteomes" id="UP000232638">
    <property type="component" value="Chromosome"/>
</dbReference>
<dbReference type="InterPro" id="IPR003808">
    <property type="entry name" value="Fe-S_metab-assoc_dom"/>
</dbReference>
<feature type="domain" description="Fe-S metabolism associated" evidence="2">
    <location>
        <begin position="11"/>
        <end position="135"/>
    </location>
</feature>
<keyword evidence="4" id="KW-1185">Reference proteome</keyword>
<reference evidence="3 4" key="1">
    <citation type="submission" date="2017-03" db="EMBL/GenBank/DDBJ databases">
        <title>Complete genome sequence of Candidatus 'Thiodictyon syntrophicum' sp. nov. strain Cad16T, a photolithoautotroph purple sulfur bacterium isolated from an alpine meromictic lake.</title>
        <authorList>
            <person name="Luedin S.M."/>
            <person name="Pothier J.F."/>
            <person name="Danza F."/>
            <person name="Storelli N."/>
            <person name="Wittwer M."/>
            <person name="Tonolla M."/>
        </authorList>
    </citation>
    <scope>NUCLEOTIDE SEQUENCE [LARGE SCALE GENOMIC DNA]</scope>
    <source>
        <strain evidence="3 4">Cad16T</strain>
    </source>
</reference>
<dbReference type="AlphaFoldDB" id="A0A2K8UH80"/>
<accession>A0A2K8UH80</accession>
<evidence type="ECO:0000313" key="4">
    <source>
        <dbReference type="Proteomes" id="UP000232638"/>
    </source>
</evidence>
<dbReference type="PANTHER" id="PTHR43597">
    <property type="entry name" value="SULFUR ACCEPTOR PROTEIN CSDE"/>
    <property type="match status" value="1"/>
</dbReference>
<dbReference type="PANTHER" id="PTHR43597:SF5">
    <property type="entry name" value="SUFE-LIKE PROTEIN 2, CHLOROPLASTIC"/>
    <property type="match status" value="1"/>
</dbReference>